<evidence type="ECO:0000256" key="4">
    <source>
        <dbReference type="ARBA" id="ARBA00013127"/>
    </source>
</evidence>
<dbReference type="InParanoid" id="Q5B618"/>
<dbReference type="GeneID" id="2873433"/>
<dbReference type="CDD" id="cd07000">
    <property type="entry name" value="cupin_HGO_N"/>
    <property type="match status" value="1"/>
</dbReference>
<dbReference type="SUPFAM" id="SSF51182">
    <property type="entry name" value="RmlC-like cupins"/>
    <property type="match status" value="1"/>
</dbReference>
<keyword evidence="8" id="KW-0560">Oxidoreductase</keyword>
<keyword evidence="9 12" id="KW-0408">Iron</keyword>
<feature type="binding site" evidence="12">
    <location>
        <position position="392"/>
    </location>
    <ligand>
        <name>Fe cation</name>
        <dbReference type="ChEBI" id="CHEBI:24875"/>
    </ligand>
</feature>
<dbReference type="EC" id="1.13.11.5" evidence="4"/>
<accession>Q5B618</accession>
<comment type="cofactor">
    <cofactor evidence="1 12">
        <name>Fe cation</name>
        <dbReference type="ChEBI" id="CHEBI:24875"/>
    </cofactor>
</comment>
<evidence type="ECO:0000256" key="9">
    <source>
        <dbReference type="ARBA" id="ARBA00023004"/>
    </source>
</evidence>
<dbReference type="eggNOG" id="KOG1417">
    <property type="taxonomic scope" value="Eukaryota"/>
</dbReference>
<evidence type="ECO:0000256" key="7">
    <source>
        <dbReference type="ARBA" id="ARBA00022964"/>
    </source>
</evidence>
<dbReference type="GO" id="GO:0006559">
    <property type="term" value="P:L-phenylalanine catabolic process"/>
    <property type="evidence" value="ECO:0000318"/>
    <property type="project" value="GO_Central"/>
</dbReference>
<evidence type="ECO:0000259" key="13">
    <source>
        <dbReference type="Pfam" id="PF04209"/>
    </source>
</evidence>
<feature type="domain" description="Homogentisate 1,2-dioxygenase C-terminal" evidence="13">
    <location>
        <begin position="337"/>
        <end position="465"/>
    </location>
</feature>
<proteinExistence type="inferred from homology"/>
<dbReference type="Proteomes" id="UP000000560">
    <property type="component" value="Chromosome II"/>
</dbReference>
<comment type="pathway">
    <text evidence="2">Amino-acid degradation; L-phenylalanine degradation; acetoacetate and fumarate from L-phenylalanine: step 4/6.</text>
</comment>
<evidence type="ECO:0000256" key="12">
    <source>
        <dbReference type="PIRSR" id="PIRSR605708-2"/>
    </source>
</evidence>
<dbReference type="AlphaFoldDB" id="Q5B618"/>
<evidence type="ECO:0000256" key="3">
    <source>
        <dbReference type="ARBA" id="ARBA00007757"/>
    </source>
</evidence>
<feature type="binding site" evidence="12">
    <location>
        <position position="422"/>
    </location>
    <ligand>
        <name>homogentisate</name>
        <dbReference type="ChEBI" id="CHEBI:16169"/>
    </ligand>
</feature>
<evidence type="ECO:0000256" key="8">
    <source>
        <dbReference type="ARBA" id="ARBA00023002"/>
    </source>
</evidence>
<evidence type="ECO:0000256" key="11">
    <source>
        <dbReference type="PIRSR" id="PIRSR605708-1"/>
    </source>
</evidence>
<dbReference type="PANTHER" id="PTHR11056">
    <property type="entry name" value="HOMOGENTISATE 1,2-DIOXYGENASE"/>
    <property type="match status" value="1"/>
</dbReference>
<evidence type="ECO:0000313" key="16">
    <source>
        <dbReference type="Proteomes" id="UP000000560"/>
    </source>
</evidence>
<dbReference type="HOGENOM" id="CLU_027174_0_1_1"/>
<evidence type="ECO:0000256" key="2">
    <source>
        <dbReference type="ARBA" id="ARBA00004704"/>
    </source>
</evidence>
<dbReference type="STRING" id="227321.Q5B618"/>
<dbReference type="KEGG" id="ani:ANIA_04012"/>
<keyword evidence="10" id="KW-0585">Phenylalanine catabolism</keyword>
<dbReference type="FunFam" id="2.60.120.10:FF:000034">
    <property type="entry name" value="Homogentisate 1,2-dioxygenase"/>
    <property type="match status" value="1"/>
</dbReference>
<feature type="binding site" evidence="12">
    <location>
        <position position="422"/>
    </location>
    <ligand>
        <name>Fe cation</name>
        <dbReference type="ChEBI" id="CHEBI:24875"/>
    </ligand>
</feature>
<dbReference type="Pfam" id="PF04209">
    <property type="entry name" value="HgmA_C"/>
    <property type="match status" value="1"/>
</dbReference>
<dbReference type="PANTHER" id="PTHR11056:SF5">
    <property type="entry name" value="HOMOGENTISATE 1,2-DIOXYGENASE"/>
    <property type="match status" value="1"/>
</dbReference>
<feature type="domain" description="Homogentisate 1,2-dioxygenase N-terminal" evidence="14">
    <location>
        <begin position="41"/>
        <end position="336"/>
    </location>
</feature>
<evidence type="ECO:0000313" key="15">
    <source>
        <dbReference type="EMBL" id="CBF74888.1"/>
    </source>
</evidence>
<dbReference type="GO" id="GO:0004411">
    <property type="term" value="F:homogentisate 1,2-dioxygenase activity"/>
    <property type="evidence" value="ECO:0000318"/>
    <property type="project" value="GO_Central"/>
</dbReference>
<organism evidence="15 16">
    <name type="scientific">Emericella nidulans (strain FGSC A4 / ATCC 38163 / CBS 112.46 / NRRL 194 / M139)</name>
    <name type="common">Aspergillus nidulans</name>
    <dbReference type="NCBI Taxonomy" id="227321"/>
    <lineage>
        <taxon>Eukaryota</taxon>
        <taxon>Fungi</taxon>
        <taxon>Dikarya</taxon>
        <taxon>Ascomycota</taxon>
        <taxon>Pezizomycotina</taxon>
        <taxon>Eurotiomycetes</taxon>
        <taxon>Eurotiomycetidae</taxon>
        <taxon>Eurotiales</taxon>
        <taxon>Aspergillaceae</taxon>
        <taxon>Aspergillus</taxon>
        <taxon>Aspergillus subgen. Nidulantes</taxon>
    </lineage>
</organism>
<dbReference type="EMBL" id="BN001302">
    <property type="protein sequence ID" value="CBF74888.1"/>
    <property type="molecule type" value="Genomic_DNA"/>
</dbReference>
<comment type="similarity">
    <text evidence="3">Belongs to the homogentisate dioxygenase family.</text>
</comment>
<name>Q5B618_EMENI</name>
<dbReference type="UniPathway" id="UPA00139">
    <property type="reaction ID" value="UER00339"/>
</dbReference>
<dbReference type="Gene3D" id="2.60.120.10">
    <property type="entry name" value="Jelly Rolls"/>
    <property type="match status" value="1"/>
</dbReference>
<feature type="binding site" evidence="12">
    <location>
        <position position="386"/>
    </location>
    <ligand>
        <name>Fe cation</name>
        <dbReference type="ChEBI" id="CHEBI:24875"/>
    </ligand>
</feature>
<evidence type="ECO:0000259" key="14">
    <source>
        <dbReference type="Pfam" id="PF20510"/>
    </source>
</evidence>
<dbReference type="OrthoDB" id="1689029at2759"/>
<protein>
    <recommendedName>
        <fullName evidence="4">homogentisate 1,2-dioxygenase</fullName>
        <ecNumber evidence="4">1.13.11.5</ecNumber>
    </recommendedName>
</protein>
<evidence type="ECO:0000256" key="1">
    <source>
        <dbReference type="ARBA" id="ARBA00001962"/>
    </source>
</evidence>
<evidence type="ECO:0000256" key="6">
    <source>
        <dbReference type="ARBA" id="ARBA00022878"/>
    </source>
</evidence>
<dbReference type="OMA" id="AGQNNPQ"/>
<dbReference type="GO" id="GO:0046872">
    <property type="term" value="F:metal ion binding"/>
    <property type="evidence" value="ECO:0007669"/>
    <property type="project" value="UniProtKB-KW"/>
</dbReference>
<dbReference type="InterPro" id="IPR005708">
    <property type="entry name" value="Homogentis_dOase"/>
</dbReference>
<dbReference type="Pfam" id="PF20510">
    <property type="entry name" value="HgmA_N"/>
    <property type="match status" value="1"/>
</dbReference>
<reference evidence="16" key="1">
    <citation type="journal article" date="2005" name="Nature">
        <title>Sequencing of Aspergillus nidulans and comparative analysis with A. fumigatus and A. oryzae.</title>
        <authorList>
            <person name="Galagan J.E."/>
            <person name="Calvo S.E."/>
            <person name="Cuomo C."/>
            <person name="Ma L.J."/>
            <person name="Wortman J.R."/>
            <person name="Batzoglou S."/>
            <person name="Lee S.I."/>
            <person name="Basturkmen M."/>
            <person name="Spevak C.C."/>
            <person name="Clutterbuck J."/>
            <person name="Kapitonov V."/>
            <person name="Jurka J."/>
            <person name="Scazzocchio C."/>
            <person name="Farman M."/>
            <person name="Butler J."/>
            <person name="Purcell S."/>
            <person name="Harris S."/>
            <person name="Braus G.H."/>
            <person name="Draht O."/>
            <person name="Busch S."/>
            <person name="D'Enfert C."/>
            <person name="Bouchier C."/>
            <person name="Goldman G.H."/>
            <person name="Bell-Pedersen D."/>
            <person name="Griffiths-Jones S."/>
            <person name="Doonan J.H."/>
            <person name="Yu J."/>
            <person name="Vienken K."/>
            <person name="Pain A."/>
            <person name="Freitag M."/>
            <person name="Selker E.U."/>
            <person name="Archer D.B."/>
            <person name="Penalva M.A."/>
            <person name="Oakley B.R."/>
            <person name="Momany M."/>
            <person name="Tanaka T."/>
            <person name="Kumagai T."/>
            <person name="Asai K."/>
            <person name="Machida M."/>
            <person name="Nierman W.C."/>
            <person name="Denning D.W."/>
            <person name="Caddick M."/>
            <person name="Hynes M."/>
            <person name="Paoletti M."/>
            <person name="Fischer R."/>
            <person name="Miller B."/>
            <person name="Dyer P."/>
            <person name="Sachs M.S."/>
            <person name="Osmani S.A."/>
            <person name="Birren B.W."/>
        </authorList>
    </citation>
    <scope>NUCLEOTIDE SEQUENCE [LARGE SCALE GENOMIC DNA]</scope>
    <source>
        <strain evidence="16">FGSC A4 / ATCC 38163 / CBS 112.46 / NRRL 194 / M139</strain>
    </source>
</reference>
<dbReference type="RefSeq" id="XP_661616.1">
    <property type="nucleotide sequence ID" value="XM_656524.1"/>
</dbReference>
<feature type="active site" description="Proton acceptor" evidence="11">
    <location>
        <position position="343"/>
    </location>
</feature>
<evidence type="ECO:0000256" key="10">
    <source>
        <dbReference type="ARBA" id="ARBA00023232"/>
    </source>
</evidence>
<accession>C8V5Q4</accession>
<gene>
    <name evidence="15" type="ORF">ANIA_04012</name>
</gene>
<dbReference type="GO" id="GO:0006572">
    <property type="term" value="P:L-tyrosine catabolic process"/>
    <property type="evidence" value="ECO:0007669"/>
    <property type="project" value="UniProtKB-KW"/>
</dbReference>
<dbReference type="InterPro" id="IPR011051">
    <property type="entry name" value="RmlC_Cupin_sf"/>
</dbReference>
<keyword evidence="5 12" id="KW-0479">Metal-binding</keyword>
<evidence type="ECO:0000256" key="5">
    <source>
        <dbReference type="ARBA" id="ARBA00022723"/>
    </source>
</evidence>
<dbReference type="InterPro" id="IPR046451">
    <property type="entry name" value="HgmA_C"/>
</dbReference>
<keyword evidence="6" id="KW-0828">Tyrosine catabolism</keyword>
<keyword evidence="16" id="KW-1185">Reference proteome</keyword>
<keyword evidence="7" id="KW-0223">Dioxygenase</keyword>
<dbReference type="InterPro" id="IPR046452">
    <property type="entry name" value="HgmA_N"/>
</dbReference>
<reference evidence="16" key="2">
    <citation type="journal article" date="2009" name="Fungal Genet. Biol.">
        <title>The 2008 update of the Aspergillus nidulans genome annotation: a community effort.</title>
        <authorList>
            <person name="Wortman J.R."/>
            <person name="Gilsenan J.M."/>
            <person name="Joardar V."/>
            <person name="Deegan J."/>
            <person name="Clutterbuck J."/>
            <person name="Andersen M.R."/>
            <person name="Archer D."/>
            <person name="Bencina M."/>
            <person name="Braus G."/>
            <person name="Coutinho P."/>
            <person name="von Dohren H."/>
            <person name="Doonan J."/>
            <person name="Driessen A.J."/>
            <person name="Durek P."/>
            <person name="Espeso E."/>
            <person name="Fekete E."/>
            <person name="Flipphi M."/>
            <person name="Estrada C.G."/>
            <person name="Geysens S."/>
            <person name="Goldman G."/>
            <person name="de Groot P.W."/>
            <person name="Hansen K."/>
            <person name="Harris S.D."/>
            <person name="Heinekamp T."/>
            <person name="Helmstaedt K."/>
            <person name="Henrissat B."/>
            <person name="Hofmann G."/>
            <person name="Homan T."/>
            <person name="Horio T."/>
            <person name="Horiuchi H."/>
            <person name="James S."/>
            <person name="Jones M."/>
            <person name="Karaffa L."/>
            <person name="Karanyi Z."/>
            <person name="Kato M."/>
            <person name="Keller N."/>
            <person name="Kelly D.E."/>
            <person name="Kiel J.A."/>
            <person name="Kim J.M."/>
            <person name="van der Klei I.J."/>
            <person name="Klis F.M."/>
            <person name="Kovalchuk A."/>
            <person name="Krasevec N."/>
            <person name="Kubicek C.P."/>
            <person name="Liu B."/>
            <person name="Maccabe A."/>
            <person name="Meyer V."/>
            <person name="Mirabito P."/>
            <person name="Miskei M."/>
            <person name="Mos M."/>
            <person name="Mullins J."/>
            <person name="Nelson D.R."/>
            <person name="Nielsen J."/>
            <person name="Oakley B.R."/>
            <person name="Osmani S.A."/>
            <person name="Pakula T."/>
            <person name="Paszewski A."/>
            <person name="Paulsen I."/>
            <person name="Pilsyk S."/>
            <person name="Pocsi I."/>
            <person name="Punt P.J."/>
            <person name="Ram A.F."/>
            <person name="Ren Q."/>
            <person name="Robellet X."/>
            <person name="Robson G."/>
            <person name="Seiboth B."/>
            <person name="van Solingen P."/>
            <person name="Specht T."/>
            <person name="Sun J."/>
            <person name="Taheri-Talesh N."/>
            <person name="Takeshita N."/>
            <person name="Ussery D."/>
            <person name="vanKuyk P.A."/>
            <person name="Visser H."/>
            <person name="van de Vondervoort P.J."/>
            <person name="de Vries R.P."/>
            <person name="Walton J."/>
            <person name="Xiang X."/>
            <person name="Xiong Y."/>
            <person name="Zeng A.P."/>
            <person name="Brandt B.W."/>
            <person name="Cornell M.J."/>
            <person name="van den Hondel C.A."/>
            <person name="Visser J."/>
            <person name="Oliver S.G."/>
            <person name="Turner G."/>
        </authorList>
    </citation>
    <scope>GENOME REANNOTATION</scope>
    <source>
        <strain evidence="16">FGSC A4 / ATCC 38163 / CBS 112.46 / NRRL 194 / M139</strain>
    </source>
</reference>
<dbReference type="InterPro" id="IPR014710">
    <property type="entry name" value="RmlC-like_jellyroll"/>
</dbReference>
<sequence length="533" mass="59517">MSTSSEPSPIPRHPISDLRKVFHYTDTMTRSPTRPNDPYSYAPGFGNRHQSEVIPGTLPAGQNNPQEPRFGLYTEGITYSAFTAPRRENYSTYMYRVRPAAAHDGYETDIEHKSHIENSLLTLNQRLCTLPSQGEWAPFPLPDVTKEGKIDFVDGLHTLGGSGDPNLREGVALYVFMINADMDHRAFCNTDGDFLIVPQLGSLDIQTELGMLFVQPGEICVVPRGVRFTVRLGKEDPNYGHSGCSGADAGDAGKGRGYIVEVWGSRWDLPDLGPIGGHGLANPRDFLHPVAHIDDLDALHENWTIVNKANGTLNAIIQDHSPFDVVAWHGNVVPYKNATSIDHTDPSINIVLSARSHDPNTPLADFLWFGPRWDVASNTFRLPYFHRNSATEFLASIYGNGLGRSDEFQPGGGSVEVSHTPHGNFSKEYVWENRVQVNEPRRILENQMTIMVESSRNFLFTEYAVSGCGVFKSQGTDPRVWDILPDRFSAYPGIKGILEAVKKYNKERKESLDVYYDDERLAKCRRAGRCHLV</sequence>